<dbReference type="InterPro" id="IPR008756">
    <property type="entry name" value="Peptidase_M56"/>
</dbReference>
<keyword evidence="1" id="KW-1133">Transmembrane helix</keyword>
<dbReference type="Pfam" id="PF16107">
    <property type="entry name" value="DUF4825"/>
    <property type="match status" value="1"/>
</dbReference>
<dbReference type="Pfam" id="PF17225">
    <property type="entry name" value="DUF5301"/>
    <property type="match status" value="1"/>
</dbReference>
<feature type="domain" description="DUF5301" evidence="4">
    <location>
        <begin position="325"/>
        <end position="419"/>
    </location>
</feature>
<feature type="transmembrane region" description="Helical" evidence="1">
    <location>
        <begin position="6"/>
        <end position="22"/>
    </location>
</feature>
<dbReference type="Proteomes" id="UP000198972">
    <property type="component" value="Unassembled WGS sequence"/>
</dbReference>
<evidence type="ECO:0000259" key="4">
    <source>
        <dbReference type="Pfam" id="PF17225"/>
    </source>
</evidence>
<dbReference type="InterPro" id="IPR052173">
    <property type="entry name" value="Beta-lactam_resp_regulator"/>
</dbReference>
<organism evidence="5 6">
    <name type="scientific">Fontibacillus panacisegetis</name>
    <dbReference type="NCBI Taxonomy" id="670482"/>
    <lineage>
        <taxon>Bacteria</taxon>
        <taxon>Bacillati</taxon>
        <taxon>Bacillota</taxon>
        <taxon>Bacilli</taxon>
        <taxon>Bacillales</taxon>
        <taxon>Paenibacillaceae</taxon>
        <taxon>Fontibacillus</taxon>
    </lineage>
</organism>
<dbReference type="Gene3D" id="2.60.40.4250">
    <property type="match status" value="1"/>
</dbReference>
<reference evidence="5 6" key="1">
    <citation type="submission" date="2016-10" db="EMBL/GenBank/DDBJ databases">
        <authorList>
            <person name="de Groot N.N."/>
        </authorList>
    </citation>
    <scope>NUCLEOTIDE SEQUENCE [LARGE SCALE GENOMIC DNA]</scope>
    <source>
        <strain evidence="5 6">DSM 28129</strain>
    </source>
</reference>
<dbReference type="AlphaFoldDB" id="A0A1G7N8J5"/>
<evidence type="ECO:0000313" key="5">
    <source>
        <dbReference type="EMBL" id="SDF70282.1"/>
    </source>
</evidence>
<dbReference type="Pfam" id="PF05569">
    <property type="entry name" value="Peptidase_M56"/>
    <property type="match status" value="1"/>
</dbReference>
<dbReference type="PANTHER" id="PTHR34978">
    <property type="entry name" value="POSSIBLE SENSOR-TRANSDUCER PROTEIN BLAR"/>
    <property type="match status" value="1"/>
</dbReference>
<dbReference type="InterPro" id="IPR032250">
    <property type="entry name" value="DUF4825"/>
</dbReference>
<dbReference type="OrthoDB" id="9762883at2"/>
<feature type="transmembrane region" description="Helical" evidence="1">
    <location>
        <begin position="116"/>
        <end position="136"/>
    </location>
</feature>
<dbReference type="STRING" id="670482.SAMN04488542_11559"/>
<feature type="domain" description="Peptidase M56" evidence="2">
    <location>
        <begin position="2"/>
        <end position="291"/>
    </location>
</feature>
<evidence type="ECO:0000259" key="2">
    <source>
        <dbReference type="Pfam" id="PF05569"/>
    </source>
</evidence>
<dbReference type="PANTHER" id="PTHR34978:SF3">
    <property type="entry name" value="SLR0241 PROTEIN"/>
    <property type="match status" value="1"/>
</dbReference>
<keyword evidence="1" id="KW-0812">Transmembrane</keyword>
<keyword evidence="6" id="KW-1185">Reference proteome</keyword>
<feature type="transmembrane region" description="Helical" evidence="1">
    <location>
        <begin position="29"/>
        <end position="49"/>
    </location>
</feature>
<name>A0A1G7N8J5_9BACL</name>
<feature type="transmembrane region" description="Helical" evidence="1">
    <location>
        <begin position="298"/>
        <end position="322"/>
    </location>
</feature>
<feature type="domain" description="DUF4825" evidence="3">
    <location>
        <begin position="450"/>
        <end position="534"/>
    </location>
</feature>
<proteinExistence type="predicted"/>
<dbReference type="CDD" id="cd07341">
    <property type="entry name" value="M56_BlaR1_MecR1_like"/>
    <property type="match status" value="1"/>
</dbReference>
<gene>
    <name evidence="5" type="ORF">SAMN04488542_11559</name>
</gene>
<protein>
    <submittedName>
        <fullName evidence="5">Signal transducer regulating beta-lactamase production, contains metallopeptidase domain</fullName>
    </submittedName>
</protein>
<sequence length="778" mass="88007">MIETIITSSVLILIIIALRYLLRGRISSRLQYALWALVAVRLLLPFSLFESPVSVMNAIPNIQSDYSAVKQPVDSVNSRNTVLPSNNSPILQSGHEISDSSAGTANTVNGEAIARFVWLSGLILSGVLFAASNIRLSRNLRRIRKRIEFPQYPLPVYVADGLPSPCLYGIRKPAVYVTPESLSDEKRIEYVVAHELTHYRQKDHIWSFVRILCLCVHWFNPLVWIAVVLSRRDSELACDERTLRRIGPENRMEYGRTLIELMTSPSKPSDLFCCATTMTGSKGEMTERIKRIAKQPKTLMITLTIVVVVAVAAVAFTFGGAARNVPVVLPDSSAVTSITIEQINEGESLGTVHISQKSDLEAVLSALSDTDKTLRQSVNDAPNRDNYFQIDIESTDARRFYLYNDDKKYYLEEPYAGIYRTNRITSATIAKVYAPKGRADQSINAQELWDARTLYVGDNSSVGTLLGLLPLSEGLWHDHFALRTADNERSIEWVLQGDDTASYEGSTLHLNALLLFALVDNLQDFYVTMKDSEQDEPAFHYDRTWADEIAGRDVREYAESPEKLQELLDLFGTESAFAQYNIAKLGKNGEILDGYFLVNQQLALAIINDYMVKSAVWEGVDVMTLEECYLIRQIFPESLETHDYYAYLREDGTAVLQSGTDGRYSVLSPELYSELVKAIETLSTDSWLENKYTEGAPRPDFDNMVWMATDDENGYCTAFYQDVSREQIEQYLKTLEDDGWQTIRDLYEHTKLGGRYQKNSHTISIQFYDDQEVAIYFS</sequence>
<accession>A0A1G7N8J5</accession>
<evidence type="ECO:0000259" key="3">
    <source>
        <dbReference type="Pfam" id="PF16107"/>
    </source>
</evidence>
<keyword evidence="1" id="KW-0472">Membrane</keyword>
<evidence type="ECO:0000313" key="6">
    <source>
        <dbReference type="Proteomes" id="UP000198972"/>
    </source>
</evidence>
<dbReference type="InterPro" id="IPR033782">
    <property type="entry name" value="DUF5301"/>
</dbReference>
<dbReference type="RefSeq" id="WP_091231326.1">
    <property type="nucleotide sequence ID" value="NZ_FNBG01000015.1"/>
</dbReference>
<evidence type="ECO:0000256" key="1">
    <source>
        <dbReference type="SAM" id="Phobius"/>
    </source>
</evidence>
<dbReference type="EMBL" id="FNBG01000015">
    <property type="protein sequence ID" value="SDF70282.1"/>
    <property type="molecule type" value="Genomic_DNA"/>
</dbReference>